<dbReference type="RefSeq" id="WP_376828603.1">
    <property type="nucleotide sequence ID" value="NZ_JBHLWR010000004.1"/>
</dbReference>
<evidence type="ECO:0008006" key="4">
    <source>
        <dbReference type="Google" id="ProtNLM"/>
    </source>
</evidence>
<dbReference type="Proteomes" id="UP001595536">
    <property type="component" value="Unassembled WGS sequence"/>
</dbReference>
<feature type="chain" id="PRO_5045769857" description="Entry exclusion lipoprotein TrbK" evidence="1">
    <location>
        <begin position="26"/>
        <end position="79"/>
    </location>
</feature>
<accession>A0ABV7LBP6</accession>
<evidence type="ECO:0000313" key="2">
    <source>
        <dbReference type="EMBL" id="MFC3264959.1"/>
    </source>
</evidence>
<evidence type="ECO:0000313" key="3">
    <source>
        <dbReference type="Proteomes" id="UP001595536"/>
    </source>
</evidence>
<comment type="caution">
    <text evidence="2">The sequence shown here is derived from an EMBL/GenBank/DDBJ whole genome shotgun (WGS) entry which is preliminary data.</text>
</comment>
<reference evidence="3" key="1">
    <citation type="journal article" date="2019" name="Int. J. Syst. Evol. Microbiol.">
        <title>The Global Catalogue of Microorganisms (GCM) 10K type strain sequencing project: providing services to taxonomists for standard genome sequencing and annotation.</title>
        <authorList>
            <consortium name="The Broad Institute Genomics Platform"/>
            <consortium name="The Broad Institute Genome Sequencing Center for Infectious Disease"/>
            <person name="Wu L."/>
            <person name="Ma J."/>
        </authorList>
    </citation>
    <scope>NUCLEOTIDE SEQUENCE [LARGE SCALE GENOMIC DNA]</scope>
    <source>
        <strain evidence="3">CCM 7941</strain>
    </source>
</reference>
<sequence length="79" mass="8526">MTTSNGLLPAIIRIAALAGVCAALGACQSTQSRQQELARICADPATMRPDSFYFAECVAYRNPTPAQRSQIYYRTAPEG</sequence>
<proteinExistence type="predicted"/>
<keyword evidence="3" id="KW-1185">Reference proteome</keyword>
<keyword evidence="1" id="KW-0732">Signal</keyword>
<organism evidence="2 3">
    <name type="scientific">Camelimonas abortus</name>
    <dbReference type="NCBI Taxonomy" id="1017184"/>
    <lineage>
        <taxon>Bacteria</taxon>
        <taxon>Pseudomonadati</taxon>
        <taxon>Pseudomonadota</taxon>
        <taxon>Alphaproteobacteria</taxon>
        <taxon>Hyphomicrobiales</taxon>
        <taxon>Chelatococcaceae</taxon>
        <taxon>Camelimonas</taxon>
    </lineage>
</organism>
<name>A0ABV7LBP6_9HYPH</name>
<protein>
    <recommendedName>
        <fullName evidence="4">Entry exclusion lipoprotein TrbK</fullName>
    </recommendedName>
</protein>
<gene>
    <name evidence="2" type="ORF">ACFOEX_01115</name>
</gene>
<dbReference type="EMBL" id="JBHRUV010000005">
    <property type="protein sequence ID" value="MFC3264959.1"/>
    <property type="molecule type" value="Genomic_DNA"/>
</dbReference>
<feature type="signal peptide" evidence="1">
    <location>
        <begin position="1"/>
        <end position="25"/>
    </location>
</feature>
<evidence type="ECO:0000256" key="1">
    <source>
        <dbReference type="SAM" id="SignalP"/>
    </source>
</evidence>